<name>A0A518GZS1_9BACT</name>
<evidence type="ECO:0000256" key="1">
    <source>
        <dbReference type="SAM" id="SignalP"/>
    </source>
</evidence>
<evidence type="ECO:0000259" key="2">
    <source>
        <dbReference type="Pfam" id="PF06452"/>
    </source>
</evidence>
<dbReference type="Pfam" id="PF06452">
    <property type="entry name" value="CBM9_1"/>
    <property type="match status" value="1"/>
</dbReference>
<dbReference type="KEGG" id="tpla:ElP_19710"/>
<accession>A0A518GZS1</accession>
<feature type="chain" id="PRO_5022003992" description="Carbohydrate-binding domain-containing protein" evidence="1">
    <location>
        <begin position="26"/>
        <end position="302"/>
    </location>
</feature>
<dbReference type="EMBL" id="CP036426">
    <property type="protein sequence ID" value="QDV34089.1"/>
    <property type="molecule type" value="Genomic_DNA"/>
</dbReference>
<keyword evidence="1" id="KW-0732">Signal</keyword>
<sequence length="302" mass="32798" precursor="true">MIERSRCLGAALLCLVPASVPLARAAAAQEATPAVAAPVETPARGASVEAPVLTGIIIDGDLSDWPDTIELHPIRNMLDNDLNYSKNGVEEDELATSPDLSAVFSVAYDPDDDLIYLAVIVRDDRVVVGHKGYWDTDAVEIYLDGLFSNTTIPVDVVFGRNDVVDASEVPMEQYLGVPGEGPVYGITRTSGEDRDPVNPILNWGDIAKTRTRMEYHRDGDVTVYEWALQVFDRYPDRPTDLVPGKRIGFDVVVVDKDVPAITDSAEAEPEHARSAWVSWCPGYSGPRFLNAGSIGELVLGSD</sequence>
<feature type="signal peptide" evidence="1">
    <location>
        <begin position="1"/>
        <end position="25"/>
    </location>
</feature>
<dbReference type="Gene3D" id="2.60.40.1190">
    <property type="match status" value="1"/>
</dbReference>
<organism evidence="3 4">
    <name type="scientific">Tautonia plasticadhaerens</name>
    <dbReference type="NCBI Taxonomy" id="2527974"/>
    <lineage>
        <taxon>Bacteria</taxon>
        <taxon>Pseudomonadati</taxon>
        <taxon>Planctomycetota</taxon>
        <taxon>Planctomycetia</taxon>
        <taxon>Isosphaerales</taxon>
        <taxon>Isosphaeraceae</taxon>
        <taxon>Tautonia</taxon>
    </lineage>
</organism>
<dbReference type="OrthoDB" id="258703at2"/>
<dbReference type="SUPFAM" id="SSF49344">
    <property type="entry name" value="CBD9-like"/>
    <property type="match status" value="1"/>
</dbReference>
<keyword evidence="4" id="KW-1185">Reference proteome</keyword>
<dbReference type="GO" id="GO:0030246">
    <property type="term" value="F:carbohydrate binding"/>
    <property type="evidence" value="ECO:0007669"/>
    <property type="project" value="InterPro"/>
</dbReference>
<dbReference type="GO" id="GO:0004553">
    <property type="term" value="F:hydrolase activity, hydrolyzing O-glycosyl compounds"/>
    <property type="evidence" value="ECO:0007669"/>
    <property type="project" value="InterPro"/>
</dbReference>
<protein>
    <recommendedName>
        <fullName evidence="2">Carbohydrate-binding domain-containing protein</fullName>
    </recommendedName>
</protein>
<reference evidence="3 4" key="1">
    <citation type="submission" date="2019-02" db="EMBL/GenBank/DDBJ databases">
        <title>Deep-cultivation of Planctomycetes and their phenomic and genomic characterization uncovers novel biology.</title>
        <authorList>
            <person name="Wiegand S."/>
            <person name="Jogler M."/>
            <person name="Boedeker C."/>
            <person name="Pinto D."/>
            <person name="Vollmers J."/>
            <person name="Rivas-Marin E."/>
            <person name="Kohn T."/>
            <person name="Peeters S.H."/>
            <person name="Heuer A."/>
            <person name="Rast P."/>
            <person name="Oberbeckmann S."/>
            <person name="Bunk B."/>
            <person name="Jeske O."/>
            <person name="Meyerdierks A."/>
            <person name="Storesund J.E."/>
            <person name="Kallscheuer N."/>
            <person name="Luecker S."/>
            <person name="Lage O.M."/>
            <person name="Pohl T."/>
            <person name="Merkel B.J."/>
            <person name="Hornburger P."/>
            <person name="Mueller R.-W."/>
            <person name="Bruemmer F."/>
            <person name="Labrenz M."/>
            <person name="Spormann A.M."/>
            <person name="Op den Camp H."/>
            <person name="Overmann J."/>
            <person name="Amann R."/>
            <person name="Jetten M.S.M."/>
            <person name="Mascher T."/>
            <person name="Medema M.H."/>
            <person name="Devos D.P."/>
            <person name="Kaster A.-K."/>
            <person name="Ovreas L."/>
            <person name="Rohde M."/>
            <person name="Galperin M.Y."/>
            <person name="Jogler C."/>
        </authorList>
    </citation>
    <scope>NUCLEOTIDE SEQUENCE [LARGE SCALE GENOMIC DNA]</scope>
    <source>
        <strain evidence="3 4">ElP</strain>
    </source>
</reference>
<feature type="domain" description="Carbohydrate-binding" evidence="2">
    <location>
        <begin position="91"/>
        <end position="145"/>
    </location>
</feature>
<dbReference type="Proteomes" id="UP000317835">
    <property type="component" value="Chromosome"/>
</dbReference>
<dbReference type="InterPro" id="IPR010502">
    <property type="entry name" value="Carb-bd_dom_fam9"/>
</dbReference>
<evidence type="ECO:0000313" key="4">
    <source>
        <dbReference type="Proteomes" id="UP000317835"/>
    </source>
</evidence>
<evidence type="ECO:0000313" key="3">
    <source>
        <dbReference type="EMBL" id="QDV34089.1"/>
    </source>
</evidence>
<gene>
    <name evidence="3" type="ORF">ElP_19710</name>
</gene>
<dbReference type="AlphaFoldDB" id="A0A518GZS1"/>
<proteinExistence type="predicted"/>
<dbReference type="GO" id="GO:0016052">
    <property type="term" value="P:carbohydrate catabolic process"/>
    <property type="evidence" value="ECO:0007669"/>
    <property type="project" value="InterPro"/>
</dbReference>